<dbReference type="AlphaFoldDB" id="V8NHE6"/>
<evidence type="ECO:0000256" key="4">
    <source>
        <dbReference type="ARBA" id="ARBA00022692"/>
    </source>
</evidence>
<feature type="non-terminal residue" evidence="16">
    <location>
        <position position="1"/>
    </location>
</feature>
<comment type="caution">
    <text evidence="16">The sequence shown here is derived from an EMBL/GenBank/DDBJ whole genome shotgun (WGS) entry which is preliminary data.</text>
</comment>
<feature type="transmembrane region" description="Helical" evidence="14">
    <location>
        <begin position="109"/>
        <end position="135"/>
    </location>
</feature>
<dbReference type="GO" id="GO:0045125">
    <property type="term" value="F:bioactive lipid receptor activity"/>
    <property type="evidence" value="ECO:0007669"/>
    <property type="project" value="TreeGrafter"/>
</dbReference>
<keyword evidence="4 14" id="KW-0812">Transmembrane</keyword>
<evidence type="ECO:0000256" key="1">
    <source>
        <dbReference type="ARBA" id="ARBA00004651"/>
    </source>
</evidence>
<dbReference type="PROSITE" id="PS50262">
    <property type="entry name" value="G_PROTEIN_RECEP_F1_2"/>
    <property type="match status" value="1"/>
</dbReference>
<evidence type="ECO:0000259" key="15">
    <source>
        <dbReference type="PROSITE" id="PS50262"/>
    </source>
</evidence>
<evidence type="ECO:0000313" key="16">
    <source>
        <dbReference type="EMBL" id="ETE61724.1"/>
    </source>
</evidence>
<keyword evidence="8" id="KW-1015">Disulfide bond</keyword>
<evidence type="ECO:0000256" key="6">
    <source>
        <dbReference type="ARBA" id="ARBA00023040"/>
    </source>
</evidence>
<dbReference type="GO" id="GO:0070542">
    <property type="term" value="P:response to fatty acid"/>
    <property type="evidence" value="ECO:0007669"/>
    <property type="project" value="TreeGrafter"/>
</dbReference>
<dbReference type="InterPro" id="IPR013313">
    <property type="entry name" value="GPR40_recept_FA"/>
</dbReference>
<accession>V8NHE6</accession>
<feature type="transmembrane region" description="Helical" evidence="14">
    <location>
        <begin position="28"/>
        <end position="56"/>
    </location>
</feature>
<reference evidence="16 17" key="1">
    <citation type="journal article" date="2013" name="Proc. Natl. Acad. Sci. U.S.A.">
        <title>The king cobra genome reveals dynamic gene evolution and adaptation in the snake venom system.</title>
        <authorList>
            <person name="Vonk F.J."/>
            <person name="Casewell N.R."/>
            <person name="Henkel C.V."/>
            <person name="Heimberg A.M."/>
            <person name="Jansen H.J."/>
            <person name="McCleary R.J."/>
            <person name="Kerkkamp H.M."/>
            <person name="Vos R.A."/>
            <person name="Guerreiro I."/>
            <person name="Calvete J.J."/>
            <person name="Wuster W."/>
            <person name="Woods A.E."/>
            <person name="Logan J.M."/>
            <person name="Harrison R.A."/>
            <person name="Castoe T.A."/>
            <person name="de Koning A.P."/>
            <person name="Pollock D.D."/>
            <person name="Yandell M."/>
            <person name="Calderon D."/>
            <person name="Renjifo C."/>
            <person name="Currier R.B."/>
            <person name="Salgado D."/>
            <person name="Pla D."/>
            <person name="Sanz L."/>
            <person name="Hyder A.S."/>
            <person name="Ribeiro J.M."/>
            <person name="Arntzen J.W."/>
            <person name="van den Thillart G.E."/>
            <person name="Boetzer M."/>
            <person name="Pirovano W."/>
            <person name="Dirks R.P."/>
            <person name="Spaink H.P."/>
            <person name="Duboule D."/>
            <person name="McGlinn E."/>
            <person name="Kini R.M."/>
            <person name="Richardson M.K."/>
        </authorList>
    </citation>
    <scope>NUCLEOTIDE SEQUENCE</scope>
    <source>
        <tissue evidence="16">Blood</tissue>
    </source>
</reference>
<evidence type="ECO:0000256" key="13">
    <source>
        <dbReference type="ARBA" id="ARBA00045206"/>
    </source>
</evidence>
<gene>
    <name evidence="16" type="primary">GPR42</name>
    <name evidence="16" type="ORF">L345_12518</name>
</gene>
<keyword evidence="10" id="KW-0325">Glycoprotein</keyword>
<evidence type="ECO:0000256" key="9">
    <source>
        <dbReference type="ARBA" id="ARBA00023170"/>
    </source>
</evidence>
<keyword evidence="11" id="KW-0807">Transducer</keyword>
<evidence type="ECO:0000256" key="12">
    <source>
        <dbReference type="ARBA" id="ARBA00033166"/>
    </source>
</evidence>
<keyword evidence="17" id="KW-1185">Reference proteome</keyword>
<feature type="transmembrane region" description="Helical" evidence="14">
    <location>
        <begin position="147"/>
        <end position="169"/>
    </location>
</feature>
<name>V8NHE6_OPHHA</name>
<organism evidence="16 17">
    <name type="scientific">Ophiophagus hannah</name>
    <name type="common">King cobra</name>
    <name type="synonym">Naja hannah</name>
    <dbReference type="NCBI Taxonomy" id="8665"/>
    <lineage>
        <taxon>Eukaryota</taxon>
        <taxon>Metazoa</taxon>
        <taxon>Chordata</taxon>
        <taxon>Craniata</taxon>
        <taxon>Vertebrata</taxon>
        <taxon>Euteleostomi</taxon>
        <taxon>Lepidosauria</taxon>
        <taxon>Squamata</taxon>
        <taxon>Bifurcata</taxon>
        <taxon>Unidentata</taxon>
        <taxon>Episquamata</taxon>
        <taxon>Toxicofera</taxon>
        <taxon>Serpentes</taxon>
        <taxon>Colubroidea</taxon>
        <taxon>Elapidae</taxon>
        <taxon>Elapinae</taxon>
        <taxon>Ophiophagus</taxon>
    </lineage>
</organism>
<comment type="function">
    <text evidence="13">G-protein coupled receptor for medium and long chain saturated and unsaturated fatty acids that plays an important role in glucose homeostasis. Fatty acid binding increases glucose-stimulated insulin secretion, and may also enhance the secretion of glucagon-like peptide 1 (GLP-1). May also play a role in bone homeostasis; receptor signaling activates pathways that inhibit osteoclast differentiation. Ligand binding leads to a conformation change that triggers signaling via G-proteins that activate phospholipase C, leading to an increase of the intracellular calcium concentration. Seems to act through a G(q) and G(i)-mediated pathway. Mediates the anti-inflammatory effects of omega-3 polyunsaturated fatty acids (PUFAs) via inhibition of NLRP3 inflammasome activation.</text>
</comment>
<feature type="transmembrane region" description="Helical" evidence="14">
    <location>
        <begin position="274"/>
        <end position="298"/>
    </location>
</feature>
<dbReference type="EMBL" id="AZIM01003698">
    <property type="protein sequence ID" value="ETE61724.1"/>
    <property type="molecule type" value="Genomic_DNA"/>
</dbReference>
<keyword evidence="5 14" id="KW-1133">Transmembrane helix</keyword>
<dbReference type="PRINTS" id="PR01905">
    <property type="entry name" value="FATTYACIDR"/>
</dbReference>
<sequence length="341" mass="38357">MLFESRREEISRQAKLCSFPLIDADSMAIWEIISLVVYGATILLGLPSNILALYIFYCRARIRLTPNLIYMINLCLSDLVFILFLPLKMLEKGKMDWTMPGFLCPLYNLIHFGTIYTSACFLTAVSAGRFLGAVYPLHYQAYKKPCYSCLVSVGIWSLVGFHGVLLFALETSRDTNSSLFTGNSSSCYHNFSEDQLALLVPVRLELSVVLFFLPLLITAFCYAGCIRVLVGSHLHLRKKRRAVRVAVATLTVFVLCFSPYNISHVVGFIYGEDVWWRTVALLPSACNAFLDPLIFYFLSSAMDDGIAQVWRSLREKYSSIRMKIVLAHGKAKTQQGDSGIA</sequence>
<feature type="transmembrane region" description="Helical" evidence="14">
    <location>
        <begin position="242"/>
        <end position="262"/>
    </location>
</feature>
<evidence type="ECO:0000256" key="5">
    <source>
        <dbReference type="ARBA" id="ARBA00022989"/>
    </source>
</evidence>
<feature type="transmembrane region" description="Helical" evidence="14">
    <location>
        <begin position="208"/>
        <end position="230"/>
    </location>
</feature>
<dbReference type="PRINTS" id="PR01904">
    <property type="entry name" value="GPR40FAMILY"/>
</dbReference>
<dbReference type="SUPFAM" id="SSF81321">
    <property type="entry name" value="Family A G protein-coupled receptor-like"/>
    <property type="match status" value="1"/>
</dbReference>
<evidence type="ECO:0000256" key="14">
    <source>
        <dbReference type="SAM" id="Phobius"/>
    </source>
</evidence>
<evidence type="ECO:0000256" key="2">
    <source>
        <dbReference type="ARBA" id="ARBA00021527"/>
    </source>
</evidence>
<evidence type="ECO:0000313" key="17">
    <source>
        <dbReference type="Proteomes" id="UP000018936"/>
    </source>
</evidence>
<dbReference type="PRINTS" id="PR00237">
    <property type="entry name" value="GPCRRHODOPSN"/>
</dbReference>
<evidence type="ECO:0000256" key="10">
    <source>
        <dbReference type="ARBA" id="ARBA00023180"/>
    </source>
</evidence>
<dbReference type="PANTHER" id="PTHR45822:SF4">
    <property type="entry name" value="FREE FATTY ACID RECEPTOR 1"/>
    <property type="match status" value="1"/>
</dbReference>
<keyword evidence="3" id="KW-1003">Cell membrane</keyword>
<dbReference type="PANTHER" id="PTHR45822">
    <property type="entry name" value="FREE FATTY ACID RECEPTOR 2-RELATED"/>
    <property type="match status" value="1"/>
</dbReference>
<dbReference type="CDD" id="cd14983">
    <property type="entry name" value="7tmA_FFAR"/>
    <property type="match status" value="1"/>
</dbReference>
<evidence type="ECO:0000256" key="3">
    <source>
        <dbReference type="ARBA" id="ARBA00022475"/>
    </source>
</evidence>
<dbReference type="GO" id="GO:0032024">
    <property type="term" value="P:positive regulation of insulin secretion"/>
    <property type="evidence" value="ECO:0007669"/>
    <property type="project" value="TreeGrafter"/>
</dbReference>
<dbReference type="InterPro" id="IPR013312">
    <property type="entry name" value="GPR40-rel_orph"/>
</dbReference>
<keyword evidence="9 16" id="KW-0675">Receptor</keyword>
<proteinExistence type="predicted"/>
<dbReference type="Gene3D" id="1.20.1070.10">
    <property type="entry name" value="Rhodopsin 7-helix transmembrane proteins"/>
    <property type="match status" value="1"/>
</dbReference>
<dbReference type="GO" id="GO:0007204">
    <property type="term" value="P:positive regulation of cytosolic calcium ion concentration"/>
    <property type="evidence" value="ECO:0007669"/>
    <property type="project" value="TreeGrafter"/>
</dbReference>
<evidence type="ECO:0000256" key="7">
    <source>
        <dbReference type="ARBA" id="ARBA00023136"/>
    </source>
</evidence>
<feature type="domain" description="G-protein coupled receptors family 1 profile" evidence="15">
    <location>
        <begin position="48"/>
        <end position="295"/>
    </location>
</feature>
<evidence type="ECO:0000256" key="8">
    <source>
        <dbReference type="ARBA" id="ARBA00023157"/>
    </source>
</evidence>
<dbReference type="InterPro" id="IPR000276">
    <property type="entry name" value="GPCR_Rhodpsn"/>
</dbReference>
<comment type="subcellular location">
    <subcellularLocation>
        <location evidence="1">Cell membrane</location>
        <topology evidence="1">Multi-pass membrane protein</topology>
    </subcellularLocation>
</comment>
<dbReference type="OrthoDB" id="5961208at2759"/>
<feature type="transmembrane region" description="Helical" evidence="14">
    <location>
        <begin position="68"/>
        <end position="89"/>
    </location>
</feature>
<evidence type="ECO:0000256" key="11">
    <source>
        <dbReference type="ARBA" id="ARBA00023224"/>
    </source>
</evidence>
<dbReference type="Proteomes" id="UP000018936">
    <property type="component" value="Unassembled WGS sequence"/>
</dbReference>
<dbReference type="InterPro" id="IPR017452">
    <property type="entry name" value="GPCR_Rhodpsn_7TM"/>
</dbReference>
<dbReference type="Pfam" id="PF00001">
    <property type="entry name" value="7tm_1"/>
    <property type="match status" value="1"/>
</dbReference>
<protein>
    <recommendedName>
        <fullName evidence="2">Free fatty acid receptor 1</fullName>
    </recommendedName>
    <alternativeName>
        <fullName evidence="12">G-protein coupled receptor 40</fullName>
    </alternativeName>
</protein>
<dbReference type="GO" id="GO:0005886">
    <property type="term" value="C:plasma membrane"/>
    <property type="evidence" value="ECO:0007669"/>
    <property type="project" value="UniProtKB-SubCell"/>
</dbReference>
<keyword evidence="7 14" id="KW-0472">Membrane</keyword>
<keyword evidence="6" id="KW-0297">G-protein coupled receptor</keyword>